<name>A0ABU1MB63_9HYPH</name>
<reference evidence="1 2" key="1">
    <citation type="submission" date="2023-07" db="EMBL/GenBank/DDBJ databases">
        <title>Sorghum-associated microbial communities from plants grown in Nebraska, USA.</title>
        <authorList>
            <person name="Schachtman D."/>
        </authorList>
    </citation>
    <scope>NUCLEOTIDE SEQUENCE [LARGE SCALE GENOMIC DNA]</scope>
    <source>
        <strain evidence="1 2">DS1730</strain>
    </source>
</reference>
<sequence length="222" mass="24681">MRFGSYLAAFALTLPVFTSFDEAQSASAQAVVPEEATTCAFSAWTSNKKPFIEVRGEPSDAAEIVGQIPTVSDAAEAQYAYSIYFDVKEARDGWLKIANASDAYNEESDDYVPREIYEGEGWIRSDEATIGIQSARGFLKPETKSERLLDIGSDWLTEMGQINNILACHEDWLLLDYTLLRKRLPSEQLVELSSGEQSTGRAWFRGLCSNAETTCDMKSVDQ</sequence>
<evidence type="ECO:0000313" key="2">
    <source>
        <dbReference type="Proteomes" id="UP001184614"/>
    </source>
</evidence>
<accession>A0ABU1MB63</accession>
<dbReference type="RefSeq" id="WP_310013697.1">
    <property type="nucleotide sequence ID" value="NZ_JAVDQT010000004.1"/>
</dbReference>
<dbReference type="EMBL" id="JAVDQT010000004">
    <property type="protein sequence ID" value="MDR6433158.1"/>
    <property type="molecule type" value="Genomic_DNA"/>
</dbReference>
<evidence type="ECO:0000313" key="1">
    <source>
        <dbReference type="EMBL" id="MDR6433158.1"/>
    </source>
</evidence>
<dbReference type="Proteomes" id="UP001184614">
    <property type="component" value="Unassembled WGS sequence"/>
</dbReference>
<keyword evidence="2" id="KW-1185">Reference proteome</keyword>
<gene>
    <name evidence="1" type="ORF">J2782_002904</name>
</gene>
<protein>
    <recommendedName>
        <fullName evidence="3">Bacterial SH3 domain protein</fullName>
    </recommendedName>
</protein>
<evidence type="ECO:0008006" key="3">
    <source>
        <dbReference type="Google" id="ProtNLM"/>
    </source>
</evidence>
<organism evidence="1 2">
    <name type="scientific">Brucella pseudogrignonensis</name>
    <dbReference type="NCBI Taxonomy" id="419475"/>
    <lineage>
        <taxon>Bacteria</taxon>
        <taxon>Pseudomonadati</taxon>
        <taxon>Pseudomonadota</taxon>
        <taxon>Alphaproteobacteria</taxon>
        <taxon>Hyphomicrobiales</taxon>
        <taxon>Brucellaceae</taxon>
        <taxon>Brucella/Ochrobactrum group</taxon>
        <taxon>Brucella</taxon>
    </lineage>
</organism>
<comment type="caution">
    <text evidence="1">The sequence shown here is derived from an EMBL/GenBank/DDBJ whole genome shotgun (WGS) entry which is preliminary data.</text>
</comment>
<proteinExistence type="predicted"/>